<sequence length="513" mass="54625">MAGLEIRELECFLVLSEELHFGRAAERLYVSQSRVSQLLRNLERRIGARLLERTSRRARLTPLGERFLTELRPAYEALYGAFETARGAARGVDGVLRIGFQGAADERVTAAIAAFRERHPGCEPTTVEIPLADPFGAVRAGEVDAAIVCLPVAEPDLVLGPVFSKQPQTVVVSARHPFAGRGRVDAEALADCPLIGPSAPAPRYWHDAMAPVATPGGRPIPRGPLVHTLQEGLAAVAAGRGGMLLCAPTAEYHRRRDITFVPVEGVPDSMLGLVWRRADETARLRAFGRAVAELCAEAAAEPCTHGRRNCARRRWLAHIPAHAHPRPAVQPMTGLAEPDLAEAGGQLGLGQGSEAAPRGVVRGVPGHVQEGGQGERGDAVARGPRRDVVDQGPSHATAGAVGMDRDLLDMDVSVDGVGDQVRHRPVGVVHRDPGPSGPLVAAQLFQAQGLVIGDFVHSDVPEAESGGALYVLEDGEFFTGARSNPHPTIILRNAGTKACPPPPWRAPFGRSFI</sequence>
<gene>
    <name evidence="7" type="ORF">GCM10009575_077860</name>
</gene>
<reference evidence="8" key="1">
    <citation type="journal article" date="2019" name="Int. J. Syst. Evol. Microbiol.">
        <title>The Global Catalogue of Microorganisms (GCM) 10K type strain sequencing project: providing services to taxonomists for standard genome sequencing and annotation.</title>
        <authorList>
            <consortium name="The Broad Institute Genomics Platform"/>
            <consortium name="The Broad Institute Genome Sequencing Center for Infectious Disease"/>
            <person name="Wu L."/>
            <person name="Ma J."/>
        </authorList>
    </citation>
    <scope>NUCLEOTIDE SEQUENCE [LARGE SCALE GENOMIC DNA]</scope>
    <source>
        <strain evidence="8">JCM 11444</strain>
    </source>
</reference>
<evidence type="ECO:0000256" key="3">
    <source>
        <dbReference type="ARBA" id="ARBA00023125"/>
    </source>
</evidence>
<organism evidence="7 8">
    <name type="scientific">Streptomyces rhizosphaericus</name>
    <dbReference type="NCBI Taxonomy" id="114699"/>
    <lineage>
        <taxon>Bacteria</taxon>
        <taxon>Bacillati</taxon>
        <taxon>Actinomycetota</taxon>
        <taxon>Actinomycetes</taxon>
        <taxon>Kitasatosporales</taxon>
        <taxon>Streptomycetaceae</taxon>
        <taxon>Streptomyces</taxon>
        <taxon>Streptomyces violaceusniger group</taxon>
    </lineage>
</organism>
<evidence type="ECO:0000313" key="7">
    <source>
        <dbReference type="EMBL" id="GAA0952509.1"/>
    </source>
</evidence>
<dbReference type="PRINTS" id="PR00039">
    <property type="entry name" value="HTHLYSR"/>
</dbReference>
<dbReference type="EMBL" id="BAAAID010000075">
    <property type="protein sequence ID" value="GAA0952509.1"/>
    <property type="molecule type" value="Genomic_DNA"/>
</dbReference>
<dbReference type="InterPro" id="IPR000847">
    <property type="entry name" value="LysR_HTH_N"/>
</dbReference>
<evidence type="ECO:0000256" key="5">
    <source>
        <dbReference type="SAM" id="MobiDB-lite"/>
    </source>
</evidence>
<dbReference type="Proteomes" id="UP001500418">
    <property type="component" value="Unassembled WGS sequence"/>
</dbReference>
<feature type="domain" description="HTH lysR-type" evidence="6">
    <location>
        <begin position="4"/>
        <end position="61"/>
    </location>
</feature>
<evidence type="ECO:0000313" key="8">
    <source>
        <dbReference type="Proteomes" id="UP001500418"/>
    </source>
</evidence>
<evidence type="ECO:0000256" key="4">
    <source>
        <dbReference type="ARBA" id="ARBA00023163"/>
    </source>
</evidence>
<protein>
    <recommendedName>
        <fullName evidence="6">HTH lysR-type domain-containing protein</fullName>
    </recommendedName>
</protein>
<dbReference type="PROSITE" id="PS50931">
    <property type="entry name" value="HTH_LYSR"/>
    <property type="match status" value="1"/>
</dbReference>
<evidence type="ECO:0000259" key="6">
    <source>
        <dbReference type="PROSITE" id="PS50931"/>
    </source>
</evidence>
<dbReference type="InterPro" id="IPR036390">
    <property type="entry name" value="WH_DNA-bd_sf"/>
</dbReference>
<keyword evidence="4" id="KW-0804">Transcription</keyword>
<keyword evidence="8" id="KW-1185">Reference proteome</keyword>
<feature type="compositionally biased region" description="Basic and acidic residues" evidence="5">
    <location>
        <begin position="373"/>
        <end position="389"/>
    </location>
</feature>
<feature type="region of interest" description="Disordered" evidence="5">
    <location>
        <begin position="364"/>
        <end position="396"/>
    </location>
</feature>
<proteinExistence type="inferred from homology"/>
<comment type="caution">
    <text evidence="7">The sequence shown here is derived from an EMBL/GenBank/DDBJ whole genome shotgun (WGS) entry which is preliminary data.</text>
</comment>
<name>A0ABP4BQV9_9ACTN</name>
<dbReference type="CDD" id="cd08414">
    <property type="entry name" value="PBP2_LTTR_aromatics_like"/>
    <property type="match status" value="1"/>
</dbReference>
<dbReference type="InterPro" id="IPR036388">
    <property type="entry name" value="WH-like_DNA-bd_sf"/>
</dbReference>
<dbReference type="Gene3D" id="1.10.10.10">
    <property type="entry name" value="Winged helix-like DNA-binding domain superfamily/Winged helix DNA-binding domain"/>
    <property type="match status" value="1"/>
</dbReference>
<dbReference type="Pfam" id="PF00126">
    <property type="entry name" value="HTH_1"/>
    <property type="match status" value="1"/>
</dbReference>
<dbReference type="InterPro" id="IPR005119">
    <property type="entry name" value="LysR_subst-bd"/>
</dbReference>
<dbReference type="PANTHER" id="PTHR30346">
    <property type="entry name" value="TRANSCRIPTIONAL DUAL REGULATOR HCAR-RELATED"/>
    <property type="match status" value="1"/>
</dbReference>
<dbReference type="SUPFAM" id="SSF46785">
    <property type="entry name" value="Winged helix' DNA-binding domain"/>
    <property type="match status" value="1"/>
</dbReference>
<accession>A0ABP4BQV9</accession>
<dbReference type="Pfam" id="PF03466">
    <property type="entry name" value="LysR_substrate"/>
    <property type="match status" value="1"/>
</dbReference>
<evidence type="ECO:0000256" key="2">
    <source>
        <dbReference type="ARBA" id="ARBA00023015"/>
    </source>
</evidence>
<keyword evidence="2" id="KW-0805">Transcription regulation</keyword>
<dbReference type="SUPFAM" id="SSF53850">
    <property type="entry name" value="Periplasmic binding protein-like II"/>
    <property type="match status" value="1"/>
</dbReference>
<dbReference type="Gene3D" id="3.40.190.10">
    <property type="entry name" value="Periplasmic binding protein-like II"/>
    <property type="match status" value="2"/>
</dbReference>
<comment type="similarity">
    <text evidence="1">Belongs to the LysR transcriptional regulatory family.</text>
</comment>
<dbReference type="PANTHER" id="PTHR30346:SF0">
    <property type="entry name" value="HCA OPERON TRANSCRIPTIONAL ACTIVATOR HCAR"/>
    <property type="match status" value="1"/>
</dbReference>
<evidence type="ECO:0000256" key="1">
    <source>
        <dbReference type="ARBA" id="ARBA00009437"/>
    </source>
</evidence>
<keyword evidence="3" id="KW-0238">DNA-binding</keyword>